<evidence type="ECO:0000256" key="2">
    <source>
        <dbReference type="SAM" id="Phobius"/>
    </source>
</evidence>
<evidence type="ECO:0000256" key="1">
    <source>
        <dbReference type="SAM" id="MobiDB-lite"/>
    </source>
</evidence>
<reference evidence="3 4" key="1">
    <citation type="submission" date="2017-06" db="EMBL/GenBank/DDBJ databases">
        <title>Description of Avrilella dinanensis gen. nov. sp. nov.</title>
        <authorList>
            <person name="Leyer C."/>
            <person name="Sassi M."/>
            <person name="Minet J."/>
            <person name="Kayal S."/>
            <person name="Cattoir V."/>
        </authorList>
    </citation>
    <scope>NUCLEOTIDE SEQUENCE [LARGE SCALE GENOMIC DNA]</scope>
    <source>
        <strain evidence="3 4">UR159</strain>
    </source>
</reference>
<feature type="region of interest" description="Disordered" evidence="1">
    <location>
        <begin position="128"/>
        <end position="188"/>
    </location>
</feature>
<dbReference type="Gene3D" id="3.30.1150.10">
    <property type="match status" value="1"/>
</dbReference>
<dbReference type="EMBL" id="NIPO01000001">
    <property type="protein sequence ID" value="PJR04822.1"/>
    <property type="molecule type" value="Genomic_DNA"/>
</dbReference>
<evidence type="ECO:0008006" key="5">
    <source>
        <dbReference type="Google" id="ProtNLM"/>
    </source>
</evidence>
<evidence type="ECO:0000313" key="3">
    <source>
        <dbReference type="EMBL" id="PJR04822.1"/>
    </source>
</evidence>
<proteinExistence type="predicted"/>
<dbReference type="AlphaFoldDB" id="A0A2M9R7I7"/>
<gene>
    <name evidence="3" type="ORF">CDL10_09915</name>
</gene>
<dbReference type="RefSeq" id="WP_100678381.1">
    <property type="nucleotide sequence ID" value="NZ_NIPO01000001.1"/>
</dbReference>
<keyword evidence="2" id="KW-0812">Transmembrane</keyword>
<protein>
    <recommendedName>
        <fullName evidence="5">TonB C-terminal domain-containing protein</fullName>
    </recommendedName>
</protein>
<feature type="compositionally biased region" description="Basic and acidic residues" evidence="1">
    <location>
        <begin position="128"/>
        <end position="138"/>
    </location>
</feature>
<comment type="caution">
    <text evidence="3">The sequence shown here is derived from an EMBL/GenBank/DDBJ whole genome shotgun (WGS) entry which is preliminary data.</text>
</comment>
<keyword evidence="2" id="KW-0472">Membrane</keyword>
<keyword evidence="4" id="KW-1185">Reference proteome</keyword>
<feature type="compositionally biased region" description="Polar residues" evidence="1">
    <location>
        <begin position="167"/>
        <end position="179"/>
    </location>
</feature>
<name>A0A2M9R7I7_9FLAO</name>
<dbReference type="OrthoDB" id="1095452at2"/>
<accession>A0A2M9R7I7</accession>
<dbReference type="SUPFAM" id="SSF74653">
    <property type="entry name" value="TolA/TonB C-terminal domain"/>
    <property type="match status" value="1"/>
</dbReference>
<sequence>MANMNIFGKDWTDLIFKGRNKQYGAYELRKKSGKHTLLALILGVFFIGLAFGSKLLYDQYGDLIAKKRTNDETIEVIEVMPFEEVEPPVEEIIEEPEPPEPPEEEPAGASKNVQDELEFKEVEVKEDDKVINELKTSQDDFDDETTSGQKDQEGDKEDGDLKDEKNSNTGNASKGSQGNDRSDKFSEDPNKIYRFVQQKADPMNGMENFRRDFSRKFRTPDVPSNVKKVSIKLRFVVEKDGSLTDIKALDNKYGVGDEAIRVLKSMPKWKPAKQGGNVVRSSFTWTITLAVN</sequence>
<feature type="transmembrane region" description="Helical" evidence="2">
    <location>
        <begin position="37"/>
        <end position="57"/>
    </location>
</feature>
<evidence type="ECO:0000313" key="4">
    <source>
        <dbReference type="Proteomes" id="UP000231960"/>
    </source>
</evidence>
<keyword evidence="2" id="KW-1133">Transmembrane helix</keyword>
<feature type="compositionally biased region" description="Acidic residues" evidence="1">
    <location>
        <begin position="93"/>
        <end position="106"/>
    </location>
</feature>
<dbReference type="Proteomes" id="UP000231960">
    <property type="component" value="Unassembled WGS sequence"/>
</dbReference>
<organism evidence="3 4">
    <name type="scientific">Avrilella dinanensis</name>
    <dbReference type="NCBI Taxonomy" id="2008672"/>
    <lineage>
        <taxon>Bacteria</taxon>
        <taxon>Pseudomonadati</taxon>
        <taxon>Bacteroidota</taxon>
        <taxon>Flavobacteriia</taxon>
        <taxon>Flavobacteriales</taxon>
        <taxon>Flavobacteriaceae</taxon>
        <taxon>Avrilella</taxon>
    </lineage>
</organism>
<feature type="region of interest" description="Disordered" evidence="1">
    <location>
        <begin position="93"/>
        <end position="113"/>
    </location>
</feature>